<proteinExistence type="predicted"/>
<gene>
    <name evidence="2" type="ORF">ALC53_08509</name>
</gene>
<dbReference type="EMBL" id="KQ976542">
    <property type="protein sequence ID" value="KYM81166.1"/>
    <property type="molecule type" value="Genomic_DNA"/>
</dbReference>
<keyword evidence="3" id="KW-1185">Reference proteome</keyword>
<organism evidence="2 3">
    <name type="scientific">Atta colombica</name>
    <dbReference type="NCBI Taxonomy" id="520822"/>
    <lineage>
        <taxon>Eukaryota</taxon>
        <taxon>Metazoa</taxon>
        <taxon>Ecdysozoa</taxon>
        <taxon>Arthropoda</taxon>
        <taxon>Hexapoda</taxon>
        <taxon>Insecta</taxon>
        <taxon>Pterygota</taxon>
        <taxon>Neoptera</taxon>
        <taxon>Endopterygota</taxon>
        <taxon>Hymenoptera</taxon>
        <taxon>Apocrita</taxon>
        <taxon>Aculeata</taxon>
        <taxon>Formicoidea</taxon>
        <taxon>Formicidae</taxon>
        <taxon>Myrmicinae</taxon>
        <taxon>Atta</taxon>
    </lineage>
</organism>
<dbReference type="Proteomes" id="UP000078540">
    <property type="component" value="Unassembled WGS sequence"/>
</dbReference>
<dbReference type="AlphaFoldDB" id="A0A195B9F8"/>
<evidence type="ECO:0000313" key="3">
    <source>
        <dbReference type="Proteomes" id="UP000078540"/>
    </source>
</evidence>
<feature type="region of interest" description="Disordered" evidence="1">
    <location>
        <begin position="1"/>
        <end position="33"/>
    </location>
</feature>
<feature type="region of interest" description="Disordered" evidence="1">
    <location>
        <begin position="135"/>
        <end position="154"/>
    </location>
</feature>
<accession>A0A195B9F8</accession>
<protein>
    <submittedName>
        <fullName evidence="2">Uncharacterized protein</fullName>
    </submittedName>
</protein>
<feature type="compositionally biased region" description="Basic and acidic residues" evidence="1">
    <location>
        <begin position="70"/>
        <end position="109"/>
    </location>
</feature>
<evidence type="ECO:0000256" key="1">
    <source>
        <dbReference type="SAM" id="MobiDB-lite"/>
    </source>
</evidence>
<feature type="compositionally biased region" description="Basic and acidic residues" evidence="1">
    <location>
        <begin position="142"/>
        <end position="154"/>
    </location>
</feature>
<sequence>MRNSHPRGCGARARESGRKRNIKAGGGVEDRRDAQQVLEILRLSLHLTLATRGPVSPLKSQSMDDPGLEETGKRESRGERRMVKEKESERRGEDCEMRGERKEKRDIREGAKALVGGRKMKWGLLWFRRWPVVTSSSTRIDCSTRRGERSSDRE</sequence>
<evidence type="ECO:0000313" key="2">
    <source>
        <dbReference type="EMBL" id="KYM81166.1"/>
    </source>
</evidence>
<name>A0A195B9F8_9HYME</name>
<reference evidence="2 3" key="1">
    <citation type="submission" date="2015-09" db="EMBL/GenBank/DDBJ databases">
        <title>Atta colombica WGS genome.</title>
        <authorList>
            <person name="Nygaard S."/>
            <person name="Hu H."/>
            <person name="Boomsma J."/>
            <person name="Zhang G."/>
        </authorList>
    </citation>
    <scope>NUCLEOTIDE SEQUENCE [LARGE SCALE GENOMIC DNA]</scope>
    <source>
        <strain evidence="2">Treedump-2</strain>
        <tissue evidence="2">Whole body</tissue>
    </source>
</reference>
<feature type="region of interest" description="Disordered" evidence="1">
    <location>
        <begin position="51"/>
        <end position="109"/>
    </location>
</feature>